<dbReference type="EMBL" id="CP095072">
    <property type="protein sequence ID" value="UOQ50153.1"/>
    <property type="molecule type" value="Genomic_DNA"/>
</dbReference>
<protein>
    <submittedName>
        <fullName evidence="1">Uncharacterized protein</fullName>
    </submittedName>
</protein>
<evidence type="ECO:0000313" key="2">
    <source>
        <dbReference type="Proteomes" id="UP000831782"/>
    </source>
</evidence>
<gene>
    <name evidence="1" type="ORF">MUN88_08895</name>
</gene>
<sequence length="50" mass="6008">MMDKWKTLDSKYLHTSPFGNIRKDCCELPNGTVIEDYYVNEYDDWVNVLF</sequence>
<dbReference type="RefSeq" id="WP_244723452.1">
    <property type="nucleotide sequence ID" value="NZ_CP095072.1"/>
</dbReference>
<name>A0ABY4F0G2_9BACI</name>
<accession>A0ABY4F0G2</accession>
<dbReference type="Proteomes" id="UP000831782">
    <property type="component" value="Chromosome"/>
</dbReference>
<organism evidence="1 2">
    <name type="scientific">Gracilibacillus caseinilyticus</name>
    <dbReference type="NCBI Taxonomy" id="2932256"/>
    <lineage>
        <taxon>Bacteria</taxon>
        <taxon>Bacillati</taxon>
        <taxon>Bacillota</taxon>
        <taxon>Bacilli</taxon>
        <taxon>Bacillales</taxon>
        <taxon>Bacillaceae</taxon>
        <taxon>Gracilibacillus</taxon>
    </lineage>
</organism>
<reference evidence="1 2" key="1">
    <citation type="submission" date="2022-04" db="EMBL/GenBank/DDBJ databases">
        <title>Gracilibacillus sp. isolated from saltern.</title>
        <authorList>
            <person name="Won M."/>
            <person name="Lee C.-M."/>
            <person name="Woen H.-Y."/>
            <person name="Kwon S.-W."/>
        </authorList>
    </citation>
    <scope>NUCLEOTIDE SEQUENCE [LARGE SCALE GENOMIC DNA]</scope>
    <source>
        <strain evidence="1 2">SSWR10-1</strain>
    </source>
</reference>
<evidence type="ECO:0000313" key="1">
    <source>
        <dbReference type="EMBL" id="UOQ50153.1"/>
    </source>
</evidence>
<keyword evidence="2" id="KW-1185">Reference proteome</keyword>
<proteinExistence type="predicted"/>